<dbReference type="PROSITE" id="PS50113">
    <property type="entry name" value="PAC"/>
    <property type="match status" value="1"/>
</dbReference>
<evidence type="ECO:0000259" key="8">
    <source>
        <dbReference type="PROSITE" id="PS50113"/>
    </source>
</evidence>
<gene>
    <name evidence="11" type="ORF">ACFFLM_21450</name>
</gene>
<dbReference type="PANTHER" id="PTHR24422">
    <property type="entry name" value="CHEMOTAXIS PROTEIN METHYLTRANSFERASE"/>
    <property type="match status" value="1"/>
</dbReference>
<comment type="caution">
    <text evidence="11">The sequence shown here is derived from an EMBL/GenBank/DDBJ whole genome shotgun (WGS) entry which is preliminary data.</text>
</comment>
<evidence type="ECO:0000256" key="2">
    <source>
        <dbReference type="ARBA" id="ARBA00012534"/>
    </source>
</evidence>
<dbReference type="Pfam" id="PF13596">
    <property type="entry name" value="PAS_10"/>
    <property type="match status" value="1"/>
</dbReference>
<accession>A0ABV6B443</accession>
<dbReference type="SMART" id="SM00138">
    <property type="entry name" value="MeTrc"/>
    <property type="match status" value="1"/>
</dbReference>
<evidence type="ECO:0000256" key="7">
    <source>
        <dbReference type="SAM" id="Coils"/>
    </source>
</evidence>
<dbReference type="Proteomes" id="UP001589733">
    <property type="component" value="Unassembled WGS sequence"/>
</dbReference>
<keyword evidence="3" id="KW-0489">Methyltransferase</keyword>
<dbReference type="InterPro" id="IPR000673">
    <property type="entry name" value="Sig_transdc_resp-reg_Me-estase"/>
</dbReference>
<dbReference type="Gene3D" id="1.10.155.10">
    <property type="entry name" value="Chemotaxis receptor methyltransferase CheR, N-terminal domain"/>
    <property type="match status" value="1"/>
</dbReference>
<dbReference type="RefSeq" id="WP_380015507.1">
    <property type="nucleotide sequence ID" value="NZ_JBHLYR010000063.1"/>
</dbReference>
<dbReference type="PROSITE" id="PS50123">
    <property type="entry name" value="CHER"/>
    <property type="match status" value="1"/>
</dbReference>
<organism evidence="11 12">
    <name type="scientific">Deinococcus oregonensis</name>
    <dbReference type="NCBI Taxonomy" id="1805970"/>
    <lineage>
        <taxon>Bacteria</taxon>
        <taxon>Thermotogati</taxon>
        <taxon>Deinococcota</taxon>
        <taxon>Deinococci</taxon>
        <taxon>Deinococcales</taxon>
        <taxon>Deinococcaceae</taxon>
        <taxon>Deinococcus</taxon>
    </lineage>
</organism>
<reference evidence="11 12" key="1">
    <citation type="submission" date="2024-09" db="EMBL/GenBank/DDBJ databases">
        <authorList>
            <person name="Sun Q."/>
            <person name="Mori K."/>
        </authorList>
    </citation>
    <scope>NUCLEOTIDE SEQUENCE [LARGE SCALE GENOMIC DNA]</scope>
    <source>
        <strain evidence="11 12">JCM 13503</strain>
    </source>
</reference>
<dbReference type="InterPro" id="IPR036804">
    <property type="entry name" value="CheR_N_sf"/>
</dbReference>
<evidence type="ECO:0000256" key="1">
    <source>
        <dbReference type="ARBA" id="ARBA00001541"/>
    </source>
</evidence>
<keyword evidence="12" id="KW-1185">Reference proteome</keyword>
<feature type="active site" evidence="6">
    <location>
        <position position="51"/>
    </location>
</feature>
<dbReference type="InterPro" id="IPR022641">
    <property type="entry name" value="CheR_N"/>
</dbReference>
<protein>
    <recommendedName>
        <fullName evidence="2">protein-glutamate O-methyltransferase</fullName>
        <ecNumber evidence="2">2.1.1.80</ecNumber>
    </recommendedName>
</protein>
<feature type="domain" description="CheB-type methylesterase" evidence="9">
    <location>
        <begin position="12"/>
        <end position="198"/>
    </location>
</feature>
<feature type="domain" description="CheR-type methyltransferase" evidence="10">
    <location>
        <begin position="224"/>
        <end position="486"/>
    </location>
</feature>
<evidence type="ECO:0000259" key="10">
    <source>
        <dbReference type="PROSITE" id="PS50123"/>
    </source>
</evidence>
<dbReference type="Pfam" id="PF03705">
    <property type="entry name" value="CheR_N"/>
    <property type="match status" value="1"/>
</dbReference>
<dbReference type="SUPFAM" id="SSF47757">
    <property type="entry name" value="Chemotaxis receptor methyltransferase CheR, N-terminal domain"/>
    <property type="match status" value="1"/>
</dbReference>
<name>A0ABV6B443_9DEIO</name>
<dbReference type="EC" id="2.1.1.80" evidence="2"/>
<feature type="coiled-coil region" evidence="7">
    <location>
        <begin position="661"/>
        <end position="730"/>
    </location>
</feature>
<feature type="domain" description="PAC" evidence="8">
    <location>
        <begin position="811"/>
        <end position="861"/>
    </location>
</feature>
<evidence type="ECO:0000313" key="12">
    <source>
        <dbReference type="Proteomes" id="UP001589733"/>
    </source>
</evidence>
<proteinExistence type="predicted"/>
<keyword evidence="6" id="KW-0145">Chemotaxis</keyword>
<dbReference type="InterPro" id="IPR029063">
    <property type="entry name" value="SAM-dependent_MTases_sf"/>
</dbReference>
<evidence type="ECO:0000256" key="6">
    <source>
        <dbReference type="PROSITE-ProRule" id="PRU00050"/>
    </source>
</evidence>
<evidence type="ECO:0000256" key="5">
    <source>
        <dbReference type="ARBA" id="ARBA00022691"/>
    </source>
</evidence>
<evidence type="ECO:0000256" key="3">
    <source>
        <dbReference type="ARBA" id="ARBA00022603"/>
    </source>
</evidence>
<dbReference type="InterPro" id="IPR022642">
    <property type="entry name" value="CheR_C"/>
</dbReference>
<sequence length="1006" mass="111868">MTSPTDSAVPSPAPSNWVVGIGGSAGALDGYERFFSGMPNGAGMIFLVVPHLDPHHKGMMPELLQRCTPMPVVQIEDGMQTQPGHVYVVPPGKTLSLLGGKLLLEDNDSSPAPIDVFFDSLARDQGEQAVAVVLSGMGADGSRGLQTIHNNLGRVLVQDPVTAQYPAMPESAVATGLADQVLPATELASYLYDLVHGVPAVQLGVALDDGELKTGATLYKILLLVRKHTGQDFSQYKKSTIVRRIERRMKGNQVTDLTEYLRYLQENKEEVVALSRDLVINVTSFFRDAEAFERLTDHLRRSLLNRPQNDIHSADTFRVWVVGCSTGEEAYSVAMILCELMDEGIAGSMKIQIFASDIDEPSLDRGREGFYPLDISYTVSEERLERFFVRHSHGYKVKPSLRDMIIFTQHSTFGDPPFTRLDLLTCRNMLIYLGNDLQKQLLPLFHYALKPQGLLFLGPSETIGQVRNLFATLETRWKIFQRSPGPSGPIHLGRGMLGLPSTGVPLSAAGQRDSTKIRRTKGEVDMPGTVQTLLLNHWTPPAVVVDEAGNIHYVSGHTSPYLELPGGQPGTTSNVVDMARPGLRYELASALRIAVSDQREVVHRNIRLAMGEGTLTFDLVVRPITSPPALKHLLIIVFTAPTGLPTDLLNPVELSGPAGQLAELERELRITREHLQITLEESEISLEESKSANEELQTTNEELQSANEELMTSKEELQSLNEELITINSEHQMIISDLAQANDDMKNLLDSMGIATVFLDNQLRVKRFTPKITSIISLIPTDVGRPISDIFVNLSYDHFLRDVKNVLENLTAYQTELQTKDGVWYMMKITPYRTFDNFIDGVVIVFTNILPLKQVEQRLEESLLYARAMINSLPDPIIVLDHQLKVHTVNQPLLELLKVPSFHILGESLEDIADGVLDLPDLSTALRETTLGRPDLEDFIADLNLPLQGQRKYKFNARHLISEDGRTELILLMLEDITNIIQRTLAEGMNMSDDQDARPRNQRESS</sequence>
<dbReference type="InterPro" id="IPR000780">
    <property type="entry name" value="CheR_MeTrfase"/>
</dbReference>
<dbReference type="SUPFAM" id="SSF52738">
    <property type="entry name" value="Methylesterase CheB, C-terminal domain"/>
    <property type="match status" value="1"/>
</dbReference>
<feature type="active site" evidence="6">
    <location>
        <position position="24"/>
    </location>
</feature>
<dbReference type="PRINTS" id="PR00996">
    <property type="entry name" value="CHERMTFRASE"/>
</dbReference>
<dbReference type="Pfam" id="PF08448">
    <property type="entry name" value="PAS_4"/>
    <property type="match status" value="1"/>
</dbReference>
<dbReference type="InterPro" id="IPR050903">
    <property type="entry name" value="Bact_Chemotaxis_MeTrfase"/>
</dbReference>
<dbReference type="InterPro" id="IPR013656">
    <property type="entry name" value="PAS_4"/>
</dbReference>
<dbReference type="CDD" id="cd16434">
    <property type="entry name" value="CheB-CheR_fusion"/>
    <property type="match status" value="1"/>
</dbReference>
<dbReference type="Gene3D" id="3.30.450.20">
    <property type="entry name" value="PAS domain"/>
    <property type="match status" value="2"/>
</dbReference>
<keyword evidence="5" id="KW-0949">S-adenosyl-L-methionine</keyword>
<dbReference type="CDD" id="cd00130">
    <property type="entry name" value="PAS"/>
    <property type="match status" value="1"/>
</dbReference>
<keyword evidence="4" id="KW-0808">Transferase</keyword>
<evidence type="ECO:0000313" key="11">
    <source>
        <dbReference type="EMBL" id="MFB9994527.1"/>
    </source>
</evidence>
<dbReference type="InterPro" id="IPR000014">
    <property type="entry name" value="PAS"/>
</dbReference>
<dbReference type="InterPro" id="IPR000700">
    <property type="entry name" value="PAS-assoc_C"/>
</dbReference>
<dbReference type="Pfam" id="PF01339">
    <property type="entry name" value="CheB_methylest"/>
    <property type="match status" value="1"/>
</dbReference>
<dbReference type="SUPFAM" id="SSF53335">
    <property type="entry name" value="S-adenosyl-L-methionine-dependent methyltransferases"/>
    <property type="match status" value="1"/>
</dbReference>
<dbReference type="SUPFAM" id="SSF55785">
    <property type="entry name" value="PYP-like sensor domain (PAS domain)"/>
    <property type="match status" value="2"/>
</dbReference>
<evidence type="ECO:0000256" key="4">
    <source>
        <dbReference type="ARBA" id="ARBA00022679"/>
    </source>
</evidence>
<evidence type="ECO:0000259" key="9">
    <source>
        <dbReference type="PROSITE" id="PS50122"/>
    </source>
</evidence>
<keyword evidence="7" id="KW-0175">Coiled coil</keyword>
<dbReference type="SMART" id="SM00091">
    <property type="entry name" value="PAS"/>
    <property type="match status" value="3"/>
</dbReference>
<dbReference type="Pfam" id="PF01739">
    <property type="entry name" value="CheR"/>
    <property type="match status" value="1"/>
</dbReference>
<keyword evidence="6" id="KW-0378">Hydrolase</keyword>
<dbReference type="Gene3D" id="3.40.50.180">
    <property type="entry name" value="Methylesterase CheB, C-terminal domain"/>
    <property type="match status" value="1"/>
</dbReference>
<dbReference type="Gene3D" id="3.40.50.150">
    <property type="entry name" value="Vaccinia Virus protein VP39"/>
    <property type="match status" value="1"/>
</dbReference>
<feature type="active site" evidence="6">
    <location>
        <position position="140"/>
    </location>
</feature>
<comment type="catalytic activity">
    <reaction evidence="1">
        <text>L-glutamyl-[protein] + S-adenosyl-L-methionine = [protein]-L-glutamate 5-O-methyl ester + S-adenosyl-L-homocysteine</text>
        <dbReference type="Rhea" id="RHEA:24452"/>
        <dbReference type="Rhea" id="RHEA-COMP:10208"/>
        <dbReference type="Rhea" id="RHEA-COMP:10311"/>
        <dbReference type="ChEBI" id="CHEBI:29973"/>
        <dbReference type="ChEBI" id="CHEBI:57856"/>
        <dbReference type="ChEBI" id="CHEBI:59789"/>
        <dbReference type="ChEBI" id="CHEBI:82795"/>
        <dbReference type="EC" id="2.1.1.80"/>
    </reaction>
</comment>
<dbReference type="InterPro" id="IPR035965">
    <property type="entry name" value="PAS-like_dom_sf"/>
</dbReference>
<dbReference type="EMBL" id="JBHLYR010000063">
    <property type="protein sequence ID" value="MFB9994527.1"/>
    <property type="molecule type" value="Genomic_DNA"/>
</dbReference>
<dbReference type="PANTHER" id="PTHR24422:SF27">
    <property type="entry name" value="PROTEIN-GLUTAMATE O-METHYLTRANSFERASE"/>
    <property type="match status" value="1"/>
</dbReference>
<dbReference type="PROSITE" id="PS50122">
    <property type="entry name" value="CHEB"/>
    <property type="match status" value="1"/>
</dbReference>
<dbReference type="InterPro" id="IPR035909">
    <property type="entry name" value="CheB_C"/>
</dbReference>